<feature type="compositionally biased region" description="Low complexity" evidence="1">
    <location>
        <begin position="1"/>
        <end position="21"/>
    </location>
</feature>
<sequence>MSLVLPPMSLRSSCSRRPSSGRSHRRPSLPISSGKERTLALRLTSSEVKLLQSGPLGDRPAQVQDPDGVLAEHQLPEVAGLPEARTGQSGDAVGPHVHGAQAGHTGGGGGGGGGGGRGGGGRVKSLWWRAERGGEREDCPTHLGRRRTASGTSVKRLLESFRVVTLGGSLGQPLRKSSDSSSTLLLLTSSSRSSGSRSGAQSSVNMFLGGERRGDDEGALRDSSSSQAVARPSSRGNAVIRLKDRLSCRSEGQATAGSKVSRGPTQLRDTLSVLSERSDSSSTGSAASWLP</sequence>
<name>A0A4Z2GUQ3_9TELE</name>
<feature type="compositionally biased region" description="Low complexity" evidence="1">
    <location>
        <begin position="272"/>
        <end position="291"/>
    </location>
</feature>
<keyword evidence="3" id="KW-1185">Reference proteome</keyword>
<feature type="compositionally biased region" description="Gly residues" evidence="1">
    <location>
        <begin position="104"/>
        <end position="122"/>
    </location>
</feature>
<evidence type="ECO:0000313" key="3">
    <source>
        <dbReference type="Proteomes" id="UP000314294"/>
    </source>
</evidence>
<proteinExistence type="predicted"/>
<dbReference type="AlphaFoldDB" id="A0A4Z2GUQ3"/>
<feature type="region of interest" description="Disordered" evidence="1">
    <location>
        <begin position="188"/>
        <end position="291"/>
    </location>
</feature>
<comment type="caution">
    <text evidence="2">The sequence shown here is derived from an EMBL/GenBank/DDBJ whole genome shotgun (WGS) entry which is preliminary data.</text>
</comment>
<feature type="compositionally biased region" description="Basic and acidic residues" evidence="1">
    <location>
        <begin position="210"/>
        <end position="220"/>
    </location>
</feature>
<evidence type="ECO:0000313" key="2">
    <source>
        <dbReference type="EMBL" id="TNN57091.1"/>
    </source>
</evidence>
<protein>
    <submittedName>
        <fullName evidence="2">Uncharacterized protein</fullName>
    </submittedName>
</protein>
<feature type="region of interest" description="Disordered" evidence="1">
    <location>
        <begin position="83"/>
        <end position="151"/>
    </location>
</feature>
<accession>A0A4Z2GUQ3</accession>
<feature type="region of interest" description="Disordered" evidence="1">
    <location>
        <begin position="1"/>
        <end position="38"/>
    </location>
</feature>
<evidence type="ECO:0000256" key="1">
    <source>
        <dbReference type="SAM" id="MobiDB-lite"/>
    </source>
</evidence>
<reference evidence="2 3" key="1">
    <citation type="submission" date="2019-03" db="EMBL/GenBank/DDBJ databases">
        <title>First draft genome of Liparis tanakae, snailfish: a comprehensive survey of snailfish specific genes.</title>
        <authorList>
            <person name="Kim W."/>
            <person name="Song I."/>
            <person name="Jeong J.-H."/>
            <person name="Kim D."/>
            <person name="Kim S."/>
            <person name="Ryu S."/>
            <person name="Song J.Y."/>
            <person name="Lee S.K."/>
        </authorList>
    </citation>
    <scope>NUCLEOTIDE SEQUENCE [LARGE SCALE GENOMIC DNA]</scope>
    <source>
        <tissue evidence="2">Muscle</tissue>
    </source>
</reference>
<gene>
    <name evidence="2" type="ORF">EYF80_032676</name>
</gene>
<feature type="compositionally biased region" description="Low complexity" evidence="1">
    <location>
        <begin position="188"/>
        <end position="203"/>
    </location>
</feature>
<feature type="compositionally biased region" description="Low complexity" evidence="1">
    <location>
        <begin position="223"/>
        <end position="235"/>
    </location>
</feature>
<dbReference type="Proteomes" id="UP000314294">
    <property type="component" value="Unassembled WGS sequence"/>
</dbReference>
<feature type="compositionally biased region" description="Polar residues" evidence="1">
    <location>
        <begin position="250"/>
        <end position="269"/>
    </location>
</feature>
<dbReference type="EMBL" id="SRLO01000413">
    <property type="protein sequence ID" value="TNN57091.1"/>
    <property type="molecule type" value="Genomic_DNA"/>
</dbReference>
<feature type="compositionally biased region" description="Basic and acidic residues" evidence="1">
    <location>
        <begin position="129"/>
        <end position="140"/>
    </location>
</feature>
<organism evidence="2 3">
    <name type="scientific">Liparis tanakae</name>
    <name type="common">Tanaka's snailfish</name>
    <dbReference type="NCBI Taxonomy" id="230148"/>
    <lineage>
        <taxon>Eukaryota</taxon>
        <taxon>Metazoa</taxon>
        <taxon>Chordata</taxon>
        <taxon>Craniata</taxon>
        <taxon>Vertebrata</taxon>
        <taxon>Euteleostomi</taxon>
        <taxon>Actinopterygii</taxon>
        <taxon>Neopterygii</taxon>
        <taxon>Teleostei</taxon>
        <taxon>Neoteleostei</taxon>
        <taxon>Acanthomorphata</taxon>
        <taxon>Eupercaria</taxon>
        <taxon>Perciformes</taxon>
        <taxon>Cottioidei</taxon>
        <taxon>Cottales</taxon>
        <taxon>Liparidae</taxon>
        <taxon>Liparis</taxon>
    </lineage>
</organism>